<feature type="compositionally biased region" description="Pro residues" evidence="1">
    <location>
        <begin position="65"/>
        <end position="78"/>
    </location>
</feature>
<dbReference type="RefSeq" id="WP_282761491.1">
    <property type="nucleotide sequence ID" value="NZ_JASCTH010000011.1"/>
</dbReference>
<organism evidence="2 3">
    <name type="scientific">Actinoplanes sandaracinus</name>
    <dbReference type="NCBI Taxonomy" id="3045177"/>
    <lineage>
        <taxon>Bacteria</taxon>
        <taxon>Bacillati</taxon>
        <taxon>Actinomycetota</taxon>
        <taxon>Actinomycetes</taxon>
        <taxon>Micromonosporales</taxon>
        <taxon>Micromonosporaceae</taxon>
        <taxon>Actinoplanes</taxon>
    </lineage>
</organism>
<evidence type="ECO:0000313" key="3">
    <source>
        <dbReference type="Proteomes" id="UP001241758"/>
    </source>
</evidence>
<reference evidence="2 3" key="1">
    <citation type="submission" date="2023-05" db="EMBL/GenBank/DDBJ databases">
        <title>Actinoplanes sp. NEAU-A12 genome sequencing.</title>
        <authorList>
            <person name="Wang Z.-S."/>
        </authorList>
    </citation>
    <scope>NUCLEOTIDE SEQUENCE [LARGE SCALE GENOMIC DNA]</scope>
    <source>
        <strain evidence="2 3">NEAU-A12</strain>
    </source>
</reference>
<sequence>MKPLSELLQEESRTDAPPLRHSVDDVLAAGRRRVRRRNSGWALAAVAAVTAAMGVPQLVTRHTAPSPPPPAATTPAPAPAGGDRIPSVVRFSGYQTKSFTLGEPTNFNLGYAFASVSPSGRNDVKFHRGATLRVFEPGADPVARMGIGELTAAQSINGRPAYVFTAAGPSEGLIWEYADGASAVLVGDALGLTGDGLREVAEGFRLTAERPVTLAFKVSYLPDGFRLSSIAQDEKFSLAEFLPTEVVRQQFTAPKNRPFADGDLTKGNIQLIMSQVPVPGDIPDCAHDACLARRVLPGGRYQFEVGGSISKAEAQKVLDSVTVYTPGDPSTWAPVPEAVPEAYRLRAE</sequence>
<evidence type="ECO:0000313" key="2">
    <source>
        <dbReference type="EMBL" id="MDI6100670.1"/>
    </source>
</evidence>
<dbReference type="EMBL" id="JASCTH010000011">
    <property type="protein sequence ID" value="MDI6100670.1"/>
    <property type="molecule type" value="Genomic_DNA"/>
</dbReference>
<name>A0ABT6WLZ1_9ACTN</name>
<feature type="region of interest" description="Disordered" evidence="1">
    <location>
        <begin position="60"/>
        <end position="84"/>
    </location>
</feature>
<proteinExistence type="predicted"/>
<feature type="region of interest" description="Disordered" evidence="1">
    <location>
        <begin position="1"/>
        <end position="21"/>
    </location>
</feature>
<dbReference type="Proteomes" id="UP001241758">
    <property type="component" value="Unassembled WGS sequence"/>
</dbReference>
<keyword evidence="3" id="KW-1185">Reference proteome</keyword>
<evidence type="ECO:0000256" key="1">
    <source>
        <dbReference type="SAM" id="MobiDB-lite"/>
    </source>
</evidence>
<protein>
    <recommendedName>
        <fullName evidence="4">DUF4179 domain-containing protein</fullName>
    </recommendedName>
</protein>
<accession>A0ABT6WLZ1</accession>
<comment type="caution">
    <text evidence="2">The sequence shown here is derived from an EMBL/GenBank/DDBJ whole genome shotgun (WGS) entry which is preliminary data.</text>
</comment>
<gene>
    <name evidence="2" type="ORF">QLQ12_18845</name>
</gene>
<evidence type="ECO:0008006" key="4">
    <source>
        <dbReference type="Google" id="ProtNLM"/>
    </source>
</evidence>